<keyword evidence="2" id="KW-1003">Cell membrane</keyword>
<dbReference type="AlphaFoldDB" id="A0A2M6IV01"/>
<feature type="binding site" evidence="7">
    <location>
        <position position="169"/>
    </location>
    <ligand>
        <name>Mg(2+)</name>
        <dbReference type="ChEBI" id="CHEBI:18420"/>
    </ligand>
</feature>
<dbReference type="EMBL" id="PCVM01000016">
    <property type="protein sequence ID" value="PIQ73754.1"/>
    <property type="molecule type" value="Genomic_DNA"/>
</dbReference>
<evidence type="ECO:0000256" key="6">
    <source>
        <dbReference type="ARBA" id="ARBA00023136"/>
    </source>
</evidence>
<dbReference type="InterPro" id="IPR000715">
    <property type="entry name" value="Glycosyl_transferase_4"/>
</dbReference>
<keyword evidence="7" id="KW-0460">Magnesium</keyword>
<evidence type="ECO:0000256" key="8">
    <source>
        <dbReference type="SAM" id="Phobius"/>
    </source>
</evidence>
<feature type="transmembrane region" description="Helical" evidence="8">
    <location>
        <begin position="258"/>
        <end position="274"/>
    </location>
</feature>
<dbReference type="GO" id="GO:0071555">
    <property type="term" value="P:cell wall organization"/>
    <property type="evidence" value="ECO:0007669"/>
    <property type="project" value="TreeGrafter"/>
</dbReference>
<keyword evidence="3" id="KW-0808">Transferase</keyword>
<evidence type="ECO:0000313" key="10">
    <source>
        <dbReference type="Proteomes" id="UP000231056"/>
    </source>
</evidence>
<organism evidence="9 10">
    <name type="scientific">Candidatus Roizmanbacteria bacterium CG11_big_fil_rev_8_21_14_0_20_36_8</name>
    <dbReference type="NCBI Taxonomy" id="1974856"/>
    <lineage>
        <taxon>Bacteria</taxon>
        <taxon>Candidatus Roizmaniibacteriota</taxon>
    </lineage>
</organism>
<keyword evidence="7" id="KW-0479">Metal-binding</keyword>
<accession>A0A2M6IV01</accession>
<feature type="transmembrane region" description="Helical" evidence="8">
    <location>
        <begin position="75"/>
        <end position="92"/>
    </location>
</feature>
<evidence type="ECO:0000256" key="1">
    <source>
        <dbReference type="ARBA" id="ARBA00004651"/>
    </source>
</evidence>
<dbReference type="GO" id="GO:0044038">
    <property type="term" value="P:cell wall macromolecule biosynthetic process"/>
    <property type="evidence" value="ECO:0007669"/>
    <property type="project" value="TreeGrafter"/>
</dbReference>
<feature type="transmembrane region" description="Helical" evidence="8">
    <location>
        <begin position="49"/>
        <end position="69"/>
    </location>
</feature>
<evidence type="ECO:0008006" key="11">
    <source>
        <dbReference type="Google" id="ProtNLM"/>
    </source>
</evidence>
<protein>
    <recommendedName>
        <fullName evidence="11">Undecaprenyl-phosphate alpha-N-acetylglucosaminyl 1-phosphate transferase</fullName>
    </recommendedName>
</protein>
<dbReference type="PANTHER" id="PTHR22926">
    <property type="entry name" value="PHOSPHO-N-ACETYLMURAMOYL-PENTAPEPTIDE-TRANSFERASE"/>
    <property type="match status" value="1"/>
</dbReference>
<dbReference type="GO" id="GO:0009103">
    <property type="term" value="P:lipopolysaccharide biosynthetic process"/>
    <property type="evidence" value="ECO:0007669"/>
    <property type="project" value="TreeGrafter"/>
</dbReference>
<dbReference type="Pfam" id="PF00953">
    <property type="entry name" value="Glycos_transf_4"/>
    <property type="match status" value="1"/>
</dbReference>
<proteinExistence type="predicted"/>
<sequence>MSWNNLWIVVVSTLISYVATPFAIKFANKFKLVTDVSIRNHPAHTHKGIIPRGGGIPIFLTLLIAGVIFLPLNKIIVGILIANALLMITGLVDDRYDVSPYWRFLINIGISALVVLFGLGIPYISNPFGGVVRLDAIAIPINFLGSHTLLLVADIFAVVWLTWTMNMVNWSKGVDGQLPGFVAITALFLGLLSQRFVGHEIDATTVMTLSFIVAGAYIGFLPFNFYPQKIMPGYGGGAMAGFLLGILSILSFGKVGTAILVLSIPTIDAIYTILRRIRKKKSPFRADWGHFHHRLIEIGWGKRRIAFFYWLISFILGVASLFLGGIEKFLAFATIALLLFIFIIVIEKMKKIDNLVI</sequence>
<comment type="subcellular location">
    <subcellularLocation>
        <location evidence="1">Cell membrane</location>
        <topology evidence="1">Multi-pass membrane protein</topology>
    </subcellularLocation>
</comment>
<dbReference type="GO" id="GO:0016780">
    <property type="term" value="F:phosphotransferase activity, for other substituted phosphate groups"/>
    <property type="evidence" value="ECO:0007669"/>
    <property type="project" value="InterPro"/>
</dbReference>
<comment type="cofactor">
    <cofactor evidence="7">
        <name>Mg(2+)</name>
        <dbReference type="ChEBI" id="CHEBI:18420"/>
    </cofactor>
</comment>
<dbReference type="CDD" id="cd06853">
    <property type="entry name" value="GT_WecA_like"/>
    <property type="match status" value="1"/>
</dbReference>
<evidence type="ECO:0000256" key="3">
    <source>
        <dbReference type="ARBA" id="ARBA00022679"/>
    </source>
</evidence>
<evidence type="ECO:0000256" key="7">
    <source>
        <dbReference type="PIRSR" id="PIRSR600715-1"/>
    </source>
</evidence>
<dbReference type="PANTHER" id="PTHR22926:SF3">
    <property type="entry name" value="UNDECAPRENYL-PHOSPHATE ALPHA-N-ACETYLGLUCOSAMINYL 1-PHOSPHATE TRANSFERASE"/>
    <property type="match status" value="1"/>
</dbReference>
<gene>
    <name evidence="9" type="ORF">COV58_00775</name>
</gene>
<dbReference type="Proteomes" id="UP000231056">
    <property type="component" value="Unassembled WGS sequence"/>
</dbReference>
<feature type="transmembrane region" description="Helical" evidence="8">
    <location>
        <begin position="203"/>
        <end position="226"/>
    </location>
</feature>
<dbReference type="GO" id="GO:0005886">
    <property type="term" value="C:plasma membrane"/>
    <property type="evidence" value="ECO:0007669"/>
    <property type="project" value="UniProtKB-SubCell"/>
</dbReference>
<feature type="transmembrane region" description="Helical" evidence="8">
    <location>
        <begin position="104"/>
        <end position="124"/>
    </location>
</feature>
<feature type="transmembrane region" description="Helical" evidence="8">
    <location>
        <begin position="144"/>
        <end position="166"/>
    </location>
</feature>
<keyword evidence="6 8" id="KW-0472">Membrane</keyword>
<reference evidence="9 10" key="1">
    <citation type="submission" date="2017-09" db="EMBL/GenBank/DDBJ databases">
        <title>Depth-based differentiation of microbial function through sediment-hosted aquifers and enrichment of novel symbionts in the deep terrestrial subsurface.</title>
        <authorList>
            <person name="Probst A.J."/>
            <person name="Ladd B."/>
            <person name="Jarett J.K."/>
            <person name="Geller-Mcgrath D.E."/>
            <person name="Sieber C.M."/>
            <person name="Emerson J.B."/>
            <person name="Anantharaman K."/>
            <person name="Thomas B.C."/>
            <person name="Malmstrom R."/>
            <person name="Stieglmeier M."/>
            <person name="Klingl A."/>
            <person name="Woyke T."/>
            <person name="Ryan C.M."/>
            <person name="Banfield J.F."/>
        </authorList>
    </citation>
    <scope>NUCLEOTIDE SEQUENCE [LARGE SCALE GENOMIC DNA]</scope>
    <source>
        <strain evidence="9">CG11_big_fil_rev_8_21_14_0_20_36_8</strain>
    </source>
</reference>
<feature type="transmembrane region" description="Helical" evidence="8">
    <location>
        <begin position="6"/>
        <end position="28"/>
    </location>
</feature>
<keyword evidence="5 8" id="KW-1133">Transmembrane helix</keyword>
<evidence type="ECO:0000313" key="9">
    <source>
        <dbReference type="EMBL" id="PIQ73754.1"/>
    </source>
</evidence>
<evidence type="ECO:0000256" key="2">
    <source>
        <dbReference type="ARBA" id="ARBA00022475"/>
    </source>
</evidence>
<feature type="transmembrane region" description="Helical" evidence="8">
    <location>
        <begin position="305"/>
        <end position="323"/>
    </location>
</feature>
<keyword evidence="4 8" id="KW-0812">Transmembrane</keyword>
<feature type="transmembrane region" description="Helical" evidence="8">
    <location>
        <begin position="178"/>
        <end position="197"/>
    </location>
</feature>
<evidence type="ECO:0000256" key="5">
    <source>
        <dbReference type="ARBA" id="ARBA00022989"/>
    </source>
</evidence>
<evidence type="ECO:0000256" key="4">
    <source>
        <dbReference type="ARBA" id="ARBA00022692"/>
    </source>
</evidence>
<feature type="transmembrane region" description="Helical" evidence="8">
    <location>
        <begin position="329"/>
        <end position="346"/>
    </location>
</feature>
<dbReference type="GO" id="GO:0046872">
    <property type="term" value="F:metal ion binding"/>
    <property type="evidence" value="ECO:0007669"/>
    <property type="project" value="UniProtKB-KW"/>
</dbReference>
<name>A0A2M6IV01_9BACT</name>
<comment type="caution">
    <text evidence="9">The sequence shown here is derived from an EMBL/GenBank/DDBJ whole genome shotgun (WGS) entry which is preliminary data.</text>
</comment>
<feature type="transmembrane region" description="Helical" evidence="8">
    <location>
        <begin position="233"/>
        <end position="252"/>
    </location>
</feature>